<dbReference type="Proteomes" id="UP001201217">
    <property type="component" value="Unassembled WGS sequence"/>
</dbReference>
<sequence>MEEPLTYLGTVKATYDDQYTAPTHRFGLRFIEQDEKIGHLVFNPLTGHLEQAELSIPNHLGYADFQLDLLSTQKAGEKGWTAFLTNHFEGC</sequence>
<dbReference type="RefSeq" id="WP_236112757.1">
    <property type="nucleotide sequence ID" value="NZ_JAKGTI010000001.1"/>
</dbReference>
<proteinExistence type="predicted"/>
<reference evidence="1 2" key="1">
    <citation type="submission" date="2022-01" db="EMBL/GenBank/DDBJ databases">
        <title>Maritalea mediterranea sp. nov., isolated from marine plastic residues from the Malva-rosa beach (Valencia, Spain).</title>
        <authorList>
            <person name="Vidal-Verdu A."/>
            <person name="Molina-Menor E."/>
            <person name="Pascual J."/>
            <person name="Pereto J."/>
            <person name="Porcar M."/>
        </authorList>
    </citation>
    <scope>NUCLEOTIDE SEQUENCE [LARGE SCALE GENOMIC DNA]</scope>
    <source>
        <strain evidence="1 2">P4.10X</strain>
    </source>
</reference>
<protein>
    <submittedName>
        <fullName evidence="1">Uncharacterized protein</fullName>
    </submittedName>
</protein>
<evidence type="ECO:0000313" key="2">
    <source>
        <dbReference type="Proteomes" id="UP001201217"/>
    </source>
</evidence>
<comment type="caution">
    <text evidence="1">The sequence shown here is derived from an EMBL/GenBank/DDBJ whole genome shotgun (WGS) entry which is preliminary data.</text>
</comment>
<evidence type="ECO:0000313" key="1">
    <source>
        <dbReference type="EMBL" id="MCF4097185.1"/>
    </source>
</evidence>
<organism evidence="1 2">
    <name type="scientific">Maritalea mediterranea</name>
    <dbReference type="NCBI Taxonomy" id="2909667"/>
    <lineage>
        <taxon>Bacteria</taxon>
        <taxon>Pseudomonadati</taxon>
        <taxon>Pseudomonadota</taxon>
        <taxon>Alphaproteobacteria</taxon>
        <taxon>Hyphomicrobiales</taxon>
        <taxon>Devosiaceae</taxon>
        <taxon>Maritalea</taxon>
    </lineage>
</organism>
<keyword evidence="2" id="KW-1185">Reference proteome</keyword>
<gene>
    <name evidence="1" type="ORF">L1I42_01630</name>
</gene>
<name>A0ABS9E5X8_9HYPH</name>
<accession>A0ABS9E5X8</accession>
<dbReference type="EMBL" id="JAKGTI010000001">
    <property type="protein sequence ID" value="MCF4097185.1"/>
    <property type="molecule type" value="Genomic_DNA"/>
</dbReference>